<protein>
    <recommendedName>
        <fullName evidence="1">Stage 0 sporulation protein A homolog</fullName>
    </recommendedName>
</protein>
<evidence type="ECO:0000256" key="1">
    <source>
        <dbReference type="ARBA" id="ARBA00018672"/>
    </source>
</evidence>
<proteinExistence type="predicted"/>
<evidence type="ECO:0000313" key="11">
    <source>
        <dbReference type="Proteomes" id="UP000184245"/>
    </source>
</evidence>
<evidence type="ECO:0000256" key="4">
    <source>
        <dbReference type="ARBA" id="ARBA00023163"/>
    </source>
</evidence>
<dbReference type="GO" id="GO:0032993">
    <property type="term" value="C:protein-DNA complex"/>
    <property type="evidence" value="ECO:0007669"/>
    <property type="project" value="TreeGrafter"/>
</dbReference>
<dbReference type="InterPro" id="IPR001867">
    <property type="entry name" value="OmpR/PhoB-type_DNA-bd"/>
</dbReference>
<dbReference type="PANTHER" id="PTHR48111">
    <property type="entry name" value="REGULATOR OF RPOS"/>
    <property type="match status" value="1"/>
</dbReference>
<dbReference type="Gene3D" id="3.40.50.2300">
    <property type="match status" value="1"/>
</dbReference>
<dbReference type="Pfam" id="PF00072">
    <property type="entry name" value="Response_reg"/>
    <property type="match status" value="1"/>
</dbReference>
<evidence type="ECO:0000256" key="6">
    <source>
        <dbReference type="PROSITE-ProRule" id="PRU00169"/>
    </source>
</evidence>
<dbReference type="AlphaFoldDB" id="A0A1M4W210"/>
<feature type="domain" description="OmpR/PhoB-type" evidence="9">
    <location>
        <begin position="125"/>
        <end position="223"/>
    </location>
</feature>
<keyword evidence="4" id="KW-0804">Transcription</keyword>
<reference evidence="10 11" key="1">
    <citation type="submission" date="2016-11" db="EMBL/GenBank/DDBJ databases">
        <authorList>
            <person name="Jaros S."/>
            <person name="Januszkiewicz K."/>
            <person name="Wedrychowicz H."/>
        </authorList>
    </citation>
    <scope>NUCLEOTIDE SEQUENCE [LARGE SCALE GENOMIC DNA]</scope>
    <source>
        <strain evidence="10 11">DSM 17459</strain>
    </source>
</reference>
<comment type="function">
    <text evidence="5">May play the central regulatory role in sporulation. It may be an element of the effector pathway responsible for the activation of sporulation genes in response to nutritional stress. Spo0A may act in concert with spo0H (a sigma factor) to control the expression of some genes that are critical to the sporulation process.</text>
</comment>
<feature type="modified residue" description="4-aspartylphosphate" evidence="6">
    <location>
        <position position="52"/>
    </location>
</feature>
<dbReference type="GO" id="GO:0000976">
    <property type="term" value="F:transcription cis-regulatory region binding"/>
    <property type="evidence" value="ECO:0007669"/>
    <property type="project" value="TreeGrafter"/>
</dbReference>
<feature type="DNA-binding region" description="OmpR/PhoB-type" evidence="7">
    <location>
        <begin position="125"/>
        <end position="223"/>
    </location>
</feature>
<dbReference type="InterPro" id="IPR016032">
    <property type="entry name" value="Sig_transdc_resp-reg_C-effctor"/>
</dbReference>
<accession>A0A1M4W210</accession>
<dbReference type="SUPFAM" id="SSF46894">
    <property type="entry name" value="C-terminal effector domain of the bipartite response regulators"/>
    <property type="match status" value="1"/>
</dbReference>
<dbReference type="InterPro" id="IPR039420">
    <property type="entry name" value="WalR-like"/>
</dbReference>
<dbReference type="CDD" id="cd17574">
    <property type="entry name" value="REC_OmpR"/>
    <property type="match status" value="1"/>
</dbReference>
<evidence type="ECO:0000259" key="9">
    <source>
        <dbReference type="PROSITE" id="PS51755"/>
    </source>
</evidence>
<dbReference type="SMART" id="SM00862">
    <property type="entry name" value="Trans_reg_C"/>
    <property type="match status" value="1"/>
</dbReference>
<evidence type="ECO:0000313" key="10">
    <source>
        <dbReference type="EMBL" id="SHE75246.1"/>
    </source>
</evidence>
<keyword evidence="2" id="KW-0805">Transcription regulation</keyword>
<dbReference type="GO" id="GO:0006355">
    <property type="term" value="P:regulation of DNA-templated transcription"/>
    <property type="evidence" value="ECO:0007669"/>
    <property type="project" value="InterPro"/>
</dbReference>
<dbReference type="STRING" id="1122155.SAMN02745158_01448"/>
<dbReference type="OrthoDB" id="9803564at2"/>
<dbReference type="Pfam" id="PF00486">
    <property type="entry name" value="Trans_reg_C"/>
    <property type="match status" value="1"/>
</dbReference>
<gene>
    <name evidence="10" type="ORF">SAMN02745158_01448</name>
</gene>
<keyword evidence="6" id="KW-0597">Phosphoprotein</keyword>
<dbReference type="SUPFAM" id="SSF52172">
    <property type="entry name" value="CheY-like"/>
    <property type="match status" value="1"/>
</dbReference>
<evidence type="ECO:0000256" key="7">
    <source>
        <dbReference type="PROSITE-ProRule" id="PRU01091"/>
    </source>
</evidence>
<dbReference type="SMART" id="SM00448">
    <property type="entry name" value="REC"/>
    <property type="match status" value="1"/>
</dbReference>
<dbReference type="GO" id="GO:0005829">
    <property type="term" value="C:cytosol"/>
    <property type="evidence" value="ECO:0007669"/>
    <property type="project" value="TreeGrafter"/>
</dbReference>
<dbReference type="PROSITE" id="PS50110">
    <property type="entry name" value="RESPONSE_REGULATORY"/>
    <property type="match status" value="1"/>
</dbReference>
<sequence length="226" mass="26124">MNRILIIEDDRALNRGLQYGFGQEGWQVRGAYSAEEGKTLFLTEGFDLVILDVNLPGKDGFEFCRWARGIRRVPIIFLTARDLEEDAVKGYDLGADDYVTKPFSMVLLKRKAAAVLKRTKGVKKEDIYEDGYLWIDFIRFRAEVQGKEVFFTPTEYKLLRVFIDNRGQVLTHKILLERIWDSSGQFVDKHALAVNVNRLRGKIEDGKHKYIATVYGMGYQWTGEQE</sequence>
<dbReference type="CDD" id="cd00383">
    <property type="entry name" value="trans_reg_C"/>
    <property type="match status" value="1"/>
</dbReference>
<organism evidence="10 11">
    <name type="scientific">Lactonifactor longoviformis DSM 17459</name>
    <dbReference type="NCBI Taxonomy" id="1122155"/>
    <lineage>
        <taxon>Bacteria</taxon>
        <taxon>Bacillati</taxon>
        <taxon>Bacillota</taxon>
        <taxon>Clostridia</taxon>
        <taxon>Eubacteriales</taxon>
        <taxon>Clostridiaceae</taxon>
        <taxon>Lactonifactor</taxon>
    </lineage>
</organism>
<evidence type="ECO:0000256" key="2">
    <source>
        <dbReference type="ARBA" id="ARBA00023015"/>
    </source>
</evidence>
<dbReference type="Proteomes" id="UP000184245">
    <property type="component" value="Unassembled WGS sequence"/>
</dbReference>
<dbReference type="InterPro" id="IPR001789">
    <property type="entry name" value="Sig_transdc_resp-reg_receiver"/>
</dbReference>
<dbReference type="PANTHER" id="PTHR48111:SF73">
    <property type="entry name" value="ALKALINE PHOSPHATASE SYNTHESIS TRANSCRIPTIONAL REGULATORY PROTEIN PHOP"/>
    <property type="match status" value="1"/>
</dbReference>
<dbReference type="InterPro" id="IPR011006">
    <property type="entry name" value="CheY-like_superfamily"/>
</dbReference>
<dbReference type="Gene3D" id="1.10.10.10">
    <property type="entry name" value="Winged helix-like DNA-binding domain superfamily/Winged helix DNA-binding domain"/>
    <property type="match status" value="1"/>
</dbReference>
<dbReference type="InterPro" id="IPR036388">
    <property type="entry name" value="WH-like_DNA-bd_sf"/>
</dbReference>
<dbReference type="PROSITE" id="PS51755">
    <property type="entry name" value="OMPR_PHOB"/>
    <property type="match status" value="1"/>
</dbReference>
<dbReference type="EMBL" id="FQVI01000005">
    <property type="protein sequence ID" value="SHE75246.1"/>
    <property type="molecule type" value="Genomic_DNA"/>
</dbReference>
<keyword evidence="3 7" id="KW-0238">DNA-binding</keyword>
<name>A0A1M4W210_9CLOT</name>
<feature type="domain" description="Response regulatory" evidence="8">
    <location>
        <begin position="3"/>
        <end position="116"/>
    </location>
</feature>
<keyword evidence="11" id="KW-1185">Reference proteome</keyword>
<dbReference type="GO" id="GO:0000156">
    <property type="term" value="F:phosphorelay response regulator activity"/>
    <property type="evidence" value="ECO:0007669"/>
    <property type="project" value="TreeGrafter"/>
</dbReference>
<evidence type="ECO:0000256" key="3">
    <source>
        <dbReference type="ARBA" id="ARBA00023125"/>
    </source>
</evidence>
<evidence type="ECO:0000259" key="8">
    <source>
        <dbReference type="PROSITE" id="PS50110"/>
    </source>
</evidence>
<evidence type="ECO:0000256" key="5">
    <source>
        <dbReference type="ARBA" id="ARBA00024867"/>
    </source>
</evidence>
<dbReference type="RefSeq" id="WP_072850388.1">
    <property type="nucleotide sequence ID" value="NZ_FQVI01000005.1"/>
</dbReference>